<accession>U5DNH6</accession>
<dbReference type="InParanoid" id="U5DNH6"/>
<dbReference type="eggNOG" id="ENOG502ZU7W">
    <property type="taxonomic scope" value="Bacteria"/>
</dbReference>
<dbReference type="RefSeq" id="WP_022607208.1">
    <property type="nucleotide sequence ID" value="NZ_ASSJ01000051.1"/>
</dbReference>
<protein>
    <submittedName>
        <fullName evidence="1">Uncharacterized protein</fullName>
    </submittedName>
</protein>
<name>U5DNH6_9CHRO</name>
<keyword evidence="2" id="KW-1185">Reference proteome</keyword>
<evidence type="ECO:0000313" key="2">
    <source>
        <dbReference type="Proteomes" id="UP000016960"/>
    </source>
</evidence>
<sequence>MAHTFLLEAGRWTLRGRWQDRSGQFTNMIGKTVIVWSTDRWFTWKTKIVCIDGDLPGSKSGERITEIASQYRGRIDSGQMQYTFMLQQSFLGRLEGEGWIGPEVIVQRYWVLDDRQRRSGFETLHRLNESTYYLTSGLLTGHHLAGTFEATLERRI</sequence>
<comment type="caution">
    <text evidence="1">The sequence shown here is derived from an EMBL/GenBank/DDBJ whole genome shotgun (WGS) entry which is preliminary data.</text>
</comment>
<dbReference type="EMBL" id="ASSJ01000051">
    <property type="protein sequence ID" value="ERN41260.1"/>
    <property type="molecule type" value="Genomic_DNA"/>
</dbReference>
<dbReference type="STRING" id="582515.KR51_00021490"/>
<organism evidence="1 2">
    <name type="scientific">Rubidibacter lacunae KORDI 51-2</name>
    <dbReference type="NCBI Taxonomy" id="582515"/>
    <lineage>
        <taxon>Bacteria</taxon>
        <taxon>Bacillati</taxon>
        <taxon>Cyanobacteriota</taxon>
        <taxon>Cyanophyceae</taxon>
        <taxon>Oscillatoriophycideae</taxon>
        <taxon>Chroococcales</taxon>
        <taxon>Aphanothecaceae</taxon>
        <taxon>Rubidibacter</taxon>
    </lineage>
</organism>
<reference evidence="1 2" key="1">
    <citation type="submission" date="2013-05" db="EMBL/GenBank/DDBJ databases">
        <title>Draft genome sequence of Rubidibacter lacunae KORDI 51-2.</title>
        <authorList>
            <person name="Choi D.H."/>
            <person name="Noh J.H."/>
            <person name="Kwon K.-K."/>
            <person name="Lee J.-H."/>
            <person name="Ryu J.-Y."/>
        </authorList>
    </citation>
    <scope>NUCLEOTIDE SEQUENCE [LARGE SCALE GENOMIC DNA]</scope>
    <source>
        <strain evidence="1 2">KORDI 51-2</strain>
    </source>
</reference>
<gene>
    <name evidence="1" type="ORF">KR51_00021490</name>
</gene>
<dbReference type="Proteomes" id="UP000016960">
    <property type="component" value="Unassembled WGS sequence"/>
</dbReference>
<evidence type="ECO:0000313" key="1">
    <source>
        <dbReference type="EMBL" id="ERN41260.1"/>
    </source>
</evidence>
<proteinExistence type="predicted"/>
<dbReference type="OrthoDB" id="2087343at2"/>
<dbReference type="AlphaFoldDB" id="U5DNH6"/>